<name>A0A222P250_9GAMM</name>
<dbReference type="KEGG" id="lcd:clem_06790"/>
<comment type="subunit">
    <text evidence="9">Homodimer.</text>
</comment>
<dbReference type="NCBIfam" id="TIGR00508">
    <property type="entry name" value="bioA"/>
    <property type="match status" value="1"/>
</dbReference>
<dbReference type="Gene3D" id="3.90.1150.10">
    <property type="entry name" value="Aspartate Aminotransferase, domain 1"/>
    <property type="match status" value="1"/>
</dbReference>
<evidence type="ECO:0000313" key="11">
    <source>
        <dbReference type="Proteomes" id="UP000201728"/>
    </source>
</evidence>
<evidence type="ECO:0000256" key="6">
    <source>
        <dbReference type="ARBA" id="ARBA00022756"/>
    </source>
</evidence>
<comment type="function">
    <text evidence="9">Catalyzes the transfer of the alpha-amino group from S-adenosyl-L-methionine (SAM) to 7-keto-8-aminopelargonic acid (KAPA) to form 7,8-diaminopelargonic acid (DAPA). It is the only aminotransferase known to utilize SAM as an amino donor.</text>
</comment>
<dbReference type="GO" id="GO:0004015">
    <property type="term" value="F:adenosylmethionine-8-amino-7-oxononanoate transaminase activity"/>
    <property type="evidence" value="ECO:0007669"/>
    <property type="project" value="UniProtKB-UniRule"/>
</dbReference>
<dbReference type="PANTHER" id="PTHR42684">
    <property type="entry name" value="ADENOSYLMETHIONINE-8-AMINO-7-OXONONANOATE AMINOTRANSFERASE"/>
    <property type="match status" value="1"/>
</dbReference>
<dbReference type="GO" id="GO:0009102">
    <property type="term" value="P:biotin biosynthetic process"/>
    <property type="evidence" value="ECO:0007669"/>
    <property type="project" value="UniProtKB-UniRule"/>
</dbReference>
<dbReference type="EC" id="2.6.1.62" evidence="9"/>
<dbReference type="InterPro" id="IPR049704">
    <property type="entry name" value="Aminotrans_3_PPA_site"/>
</dbReference>
<comment type="subcellular location">
    <subcellularLocation>
        <location evidence="9">Cytoplasm</location>
    </subcellularLocation>
</comment>
<evidence type="ECO:0000256" key="9">
    <source>
        <dbReference type="HAMAP-Rule" id="MF_00834"/>
    </source>
</evidence>
<evidence type="ECO:0000256" key="5">
    <source>
        <dbReference type="ARBA" id="ARBA00022691"/>
    </source>
</evidence>
<evidence type="ECO:0000256" key="2">
    <source>
        <dbReference type="ARBA" id="ARBA00005063"/>
    </source>
</evidence>
<dbReference type="InterPro" id="IPR015424">
    <property type="entry name" value="PyrdxlP-dep_Trfase"/>
</dbReference>
<dbReference type="Pfam" id="PF00202">
    <property type="entry name" value="Aminotran_3"/>
    <property type="match status" value="1"/>
</dbReference>
<keyword evidence="4 9" id="KW-0808">Transferase</keyword>
<dbReference type="InterPro" id="IPR005815">
    <property type="entry name" value="BioA"/>
</dbReference>
<proteinExistence type="inferred from homology"/>
<feature type="modified residue" description="N6-(pyridoxal phosphate)lysine" evidence="9">
    <location>
        <position position="280"/>
    </location>
</feature>
<dbReference type="SUPFAM" id="SSF53383">
    <property type="entry name" value="PLP-dependent transferases"/>
    <property type="match status" value="1"/>
</dbReference>
<dbReference type="PROSITE" id="PS00600">
    <property type="entry name" value="AA_TRANSFER_CLASS_3"/>
    <property type="match status" value="1"/>
</dbReference>
<protein>
    <recommendedName>
        <fullName evidence="9">Adenosylmethionine-8-amino-7-oxononanoate aminotransferase</fullName>
        <ecNumber evidence="9">2.6.1.62</ecNumber>
    </recommendedName>
    <alternativeName>
        <fullName evidence="9">7,8-diamino-pelargonic acid aminotransferase</fullName>
        <shortName evidence="9">DAPA AT</shortName>
        <shortName evidence="9">DAPA aminotransferase</shortName>
    </alternativeName>
    <alternativeName>
        <fullName evidence="9">7,8-diaminononanoate synthase</fullName>
        <shortName evidence="9">DANS</shortName>
    </alternativeName>
    <alternativeName>
        <fullName evidence="9">Diaminopelargonic acid synthase</fullName>
    </alternativeName>
</protein>
<dbReference type="PIRSF" id="PIRSF000521">
    <property type="entry name" value="Transaminase_4ab_Lys_Orn"/>
    <property type="match status" value="1"/>
</dbReference>
<sequence length="441" mass="48906">MVNSNQIIEKDLKHIWHPCTQMKDFQNHPPLVVHAAKGSYVDTNKGSLIDALSSWWCKSLGHGHPAVIAAIQKQLETFEHVIGANTAHPLLAELGERLAVLSGNQHAFFASDGSSAVEIAMKLALHASQLKGKFHKTNFIALKNSYHGETLGALSISDLGLYKKPYEGYGVTCNFLQAIPYLSNIFDPLWLNADAYWPQTLSQLEKIKDKVCAVIVEPIVQGAGGMLCYSADFLQKLAKWTKDNDIYFIADEIMTGLCRTGKWFACEHANIKPDLMCLSKGLTSGTLPLSCVLINHSIFELFYDDYESGKSFLHSHTYSGNALALSAAMATLKTMEEEKSNEQAERLGYLMHSLMEEIRSATGRISNIRSIGAMVAADLTEIKGKRIGYELYKEAINHGALLRPIGNTLYWLPPLNIDRETVENLAEITLNSIKAIYRAED</sequence>
<comment type="similarity">
    <text evidence="9">Belongs to the class-III pyridoxal-phosphate-dependent aminotransferase family. BioA subfamily.</text>
</comment>
<reference evidence="11" key="1">
    <citation type="submission" date="2016-07" db="EMBL/GenBank/DDBJ databases">
        <authorList>
            <person name="Florea S."/>
            <person name="Webb J.S."/>
            <person name="Jaromczyk J."/>
            <person name="Schardl C.L."/>
        </authorList>
    </citation>
    <scope>NUCLEOTIDE SEQUENCE [LARGE SCALE GENOMIC DNA]</scope>
    <source>
        <strain evidence="11">CDC-D5610</strain>
    </source>
</reference>
<dbReference type="GO" id="GO:0030170">
    <property type="term" value="F:pyridoxal phosphate binding"/>
    <property type="evidence" value="ECO:0007669"/>
    <property type="project" value="UniProtKB-UniRule"/>
</dbReference>
<feature type="binding site" evidence="9">
    <location>
        <position position="146"/>
    </location>
    <ligand>
        <name>substrate</name>
    </ligand>
</feature>
<dbReference type="EMBL" id="CP016397">
    <property type="protein sequence ID" value="ASQ45913.1"/>
    <property type="molecule type" value="Genomic_DNA"/>
</dbReference>
<keyword evidence="5 9" id="KW-0949">S-adenosyl-L-methionine</keyword>
<evidence type="ECO:0000256" key="7">
    <source>
        <dbReference type="ARBA" id="ARBA00022898"/>
    </source>
</evidence>
<keyword evidence="11" id="KW-1185">Reference proteome</keyword>
<evidence type="ECO:0000256" key="8">
    <source>
        <dbReference type="ARBA" id="ARBA00048449"/>
    </source>
</evidence>
<organism evidence="10 11">
    <name type="scientific">Legionella clemsonensis</name>
    <dbReference type="NCBI Taxonomy" id="1867846"/>
    <lineage>
        <taxon>Bacteria</taxon>
        <taxon>Pseudomonadati</taxon>
        <taxon>Pseudomonadota</taxon>
        <taxon>Gammaproteobacteria</taxon>
        <taxon>Legionellales</taxon>
        <taxon>Legionellaceae</taxon>
        <taxon>Legionella</taxon>
    </lineage>
</organism>
<evidence type="ECO:0000313" key="10">
    <source>
        <dbReference type="EMBL" id="ASQ45913.1"/>
    </source>
</evidence>
<dbReference type="RefSeq" id="WP_094090921.1">
    <property type="nucleotide sequence ID" value="NZ_CP016397.1"/>
</dbReference>
<keyword evidence="3 9" id="KW-0032">Aminotransferase</keyword>
<accession>A0A222P250</accession>
<dbReference type="InterPro" id="IPR005814">
    <property type="entry name" value="Aminotrans_3"/>
</dbReference>
<dbReference type="AlphaFoldDB" id="A0A222P250"/>
<keyword evidence="7 9" id="KW-0663">Pyridoxal phosphate</keyword>
<dbReference type="OrthoDB" id="9801052at2"/>
<keyword evidence="9" id="KW-0963">Cytoplasm</keyword>
<feature type="binding site" evidence="9">
    <location>
        <position position="280"/>
    </location>
    <ligand>
        <name>substrate</name>
    </ligand>
</feature>
<feature type="binding site" evidence="9">
    <location>
        <position position="251"/>
    </location>
    <ligand>
        <name>pyridoxal 5'-phosphate</name>
        <dbReference type="ChEBI" id="CHEBI:597326"/>
    </ligand>
</feature>
<comment type="cofactor">
    <cofactor evidence="1 9">
        <name>pyridoxal 5'-phosphate</name>
        <dbReference type="ChEBI" id="CHEBI:597326"/>
    </cofactor>
</comment>
<dbReference type="InterPro" id="IPR015422">
    <property type="entry name" value="PyrdxlP-dep_Trfase_small"/>
</dbReference>
<dbReference type="PANTHER" id="PTHR42684:SF3">
    <property type="entry name" value="ADENOSYLMETHIONINE-8-AMINO-7-OXONONANOATE AMINOTRANSFERASE"/>
    <property type="match status" value="1"/>
</dbReference>
<evidence type="ECO:0000256" key="4">
    <source>
        <dbReference type="ARBA" id="ARBA00022679"/>
    </source>
</evidence>
<dbReference type="GO" id="GO:0004141">
    <property type="term" value="F:dethiobiotin synthase activity"/>
    <property type="evidence" value="ECO:0007669"/>
    <property type="project" value="TreeGrafter"/>
</dbReference>
<gene>
    <name evidence="9 10" type="primary">bioA</name>
    <name evidence="10" type="ORF">clem_06790</name>
</gene>
<dbReference type="Gene3D" id="3.40.640.10">
    <property type="entry name" value="Type I PLP-dependent aspartate aminotransferase-like (Major domain)"/>
    <property type="match status" value="1"/>
</dbReference>
<keyword evidence="6 9" id="KW-0093">Biotin biosynthesis</keyword>
<evidence type="ECO:0000256" key="1">
    <source>
        <dbReference type="ARBA" id="ARBA00001933"/>
    </source>
</evidence>
<feature type="binding site" evidence="9">
    <location>
        <begin position="113"/>
        <end position="114"/>
    </location>
    <ligand>
        <name>pyridoxal 5'-phosphate</name>
        <dbReference type="ChEBI" id="CHEBI:597326"/>
    </ligand>
</feature>
<feature type="binding site" evidence="9">
    <location>
        <position position="55"/>
    </location>
    <ligand>
        <name>substrate</name>
    </ligand>
</feature>
<dbReference type="HAMAP" id="MF_00834">
    <property type="entry name" value="BioA"/>
    <property type="match status" value="1"/>
</dbReference>
<feature type="binding site" evidence="9">
    <location>
        <position position="403"/>
    </location>
    <ligand>
        <name>substrate</name>
    </ligand>
</feature>
<dbReference type="GO" id="GO:0005737">
    <property type="term" value="C:cytoplasm"/>
    <property type="evidence" value="ECO:0007669"/>
    <property type="project" value="UniProtKB-SubCell"/>
</dbReference>
<dbReference type="Proteomes" id="UP000201728">
    <property type="component" value="Chromosome"/>
</dbReference>
<comment type="pathway">
    <text evidence="2 9">Cofactor biosynthesis; biotin biosynthesis; 7,8-diaminononanoate from 8-amino-7-oxononanoate (SAM route): step 1/1.</text>
</comment>
<feature type="site" description="Participates in the substrate recognition with KAPA and in a stacking interaction with the adenine ring of SAM" evidence="9">
    <location>
        <position position="19"/>
    </location>
</feature>
<dbReference type="UniPathway" id="UPA00078">
    <property type="reaction ID" value="UER00160"/>
</dbReference>
<comment type="catalytic activity">
    <reaction evidence="8 9">
        <text>(8S)-8-amino-7-oxononanoate + S-adenosyl-L-methionine = S-adenosyl-4-methylsulfanyl-2-oxobutanoate + (7R,8S)-7,8-diammoniononanoate</text>
        <dbReference type="Rhea" id="RHEA:16861"/>
        <dbReference type="ChEBI" id="CHEBI:16490"/>
        <dbReference type="ChEBI" id="CHEBI:59789"/>
        <dbReference type="ChEBI" id="CHEBI:149468"/>
        <dbReference type="ChEBI" id="CHEBI:149469"/>
        <dbReference type="EC" id="2.6.1.62"/>
    </reaction>
</comment>
<evidence type="ECO:0000256" key="3">
    <source>
        <dbReference type="ARBA" id="ARBA00022576"/>
    </source>
</evidence>
<dbReference type="CDD" id="cd00610">
    <property type="entry name" value="OAT_like"/>
    <property type="match status" value="1"/>
</dbReference>
<feature type="binding site" evidence="9">
    <location>
        <position position="315"/>
    </location>
    <ligand>
        <name>substrate</name>
    </ligand>
</feature>
<dbReference type="InterPro" id="IPR015421">
    <property type="entry name" value="PyrdxlP-dep_Trfase_major"/>
</dbReference>
<dbReference type="FunFam" id="3.40.640.10:FF:000004">
    <property type="entry name" value="Acetylornithine aminotransferase"/>
    <property type="match status" value="1"/>
</dbReference>
<feature type="binding site" evidence="9">
    <location>
        <begin position="316"/>
        <end position="317"/>
    </location>
    <ligand>
        <name>pyridoxal 5'-phosphate</name>
        <dbReference type="ChEBI" id="CHEBI:597326"/>
    </ligand>
</feature>